<keyword evidence="3" id="KW-1185">Reference proteome</keyword>
<gene>
    <name evidence="2" type="ORF">ASPCAL03963</name>
</gene>
<dbReference type="Proteomes" id="UP000054771">
    <property type="component" value="Unassembled WGS sequence"/>
</dbReference>
<dbReference type="SUPFAM" id="SSF53474">
    <property type="entry name" value="alpha/beta-Hydrolases"/>
    <property type="match status" value="1"/>
</dbReference>
<dbReference type="PANTHER" id="PTHR11559">
    <property type="entry name" value="CARBOXYLESTERASE"/>
    <property type="match status" value="1"/>
</dbReference>
<accession>A0A0U5FTE7</accession>
<reference evidence="3" key="1">
    <citation type="journal article" date="2016" name="Genome Announc.">
        <title>Draft genome sequences of fungus Aspergillus calidoustus.</title>
        <authorList>
            <person name="Horn F."/>
            <person name="Linde J."/>
            <person name="Mattern D.J."/>
            <person name="Walther G."/>
            <person name="Guthke R."/>
            <person name="Scherlach K."/>
            <person name="Martin K."/>
            <person name="Brakhage A.A."/>
            <person name="Petzke L."/>
            <person name="Valiante V."/>
        </authorList>
    </citation>
    <scope>NUCLEOTIDE SEQUENCE [LARGE SCALE GENOMIC DNA]</scope>
    <source>
        <strain evidence="3">SF006504</strain>
    </source>
</reference>
<dbReference type="STRING" id="454130.A0A0U5FTE7"/>
<organism evidence="2 3">
    <name type="scientific">Aspergillus calidoustus</name>
    <dbReference type="NCBI Taxonomy" id="454130"/>
    <lineage>
        <taxon>Eukaryota</taxon>
        <taxon>Fungi</taxon>
        <taxon>Dikarya</taxon>
        <taxon>Ascomycota</taxon>
        <taxon>Pezizomycotina</taxon>
        <taxon>Eurotiomycetes</taxon>
        <taxon>Eurotiomycetidae</taxon>
        <taxon>Eurotiales</taxon>
        <taxon>Aspergillaceae</taxon>
        <taxon>Aspergillus</taxon>
        <taxon>Aspergillus subgen. Nidulantes</taxon>
    </lineage>
</organism>
<proteinExistence type="predicted"/>
<dbReference type="InterPro" id="IPR029058">
    <property type="entry name" value="AB_hydrolase_fold"/>
</dbReference>
<dbReference type="OMA" id="GNISWYI"/>
<dbReference type="Gene3D" id="3.40.50.1820">
    <property type="entry name" value="alpha/beta hydrolase"/>
    <property type="match status" value="1"/>
</dbReference>
<sequence length="110" mass="11889">MLKPPVGDLRFEGPQSFNTTWQGARFAVQYSDVCMKYANPGYPMSEDCLSLNIIRPTSANASGRIPVAVWIHGGSSRHTNLAIFVSQGTGSGNPFIAVSINNRLNSLGLF</sequence>
<feature type="domain" description="Carboxylesterase type B" evidence="1">
    <location>
        <begin position="3"/>
        <end position="109"/>
    </location>
</feature>
<name>A0A0U5FTE7_ASPCI</name>
<evidence type="ECO:0000259" key="1">
    <source>
        <dbReference type="Pfam" id="PF00135"/>
    </source>
</evidence>
<dbReference type="Pfam" id="PF00135">
    <property type="entry name" value="COesterase"/>
    <property type="match status" value="1"/>
</dbReference>
<dbReference type="InterPro" id="IPR050309">
    <property type="entry name" value="Type-B_Carboxylest/Lipase"/>
</dbReference>
<dbReference type="AlphaFoldDB" id="A0A0U5FTE7"/>
<dbReference type="OrthoDB" id="5106105at2759"/>
<dbReference type="InterPro" id="IPR002018">
    <property type="entry name" value="CarbesteraseB"/>
</dbReference>
<dbReference type="EMBL" id="CDMC01000003">
    <property type="protein sequence ID" value="CEL02800.1"/>
    <property type="molecule type" value="Genomic_DNA"/>
</dbReference>
<protein>
    <recommendedName>
        <fullName evidence="1">Carboxylesterase type B domain-containing protein</fullName>
    </recommendedName>
</protein>
<evidence type="ECO:0000313" key="2">
    <source>
        <dbReference type="EMBL" id="CEL02800.1"/>
    </source>
</evidence>
<evidence type="ECO:0000313" key="3">
    <source>
        <dbReference type="Proteomes" id="UP000054771"/>
    </source>
</evidence>